<dbReference type="RefSeq" id="WP_271315982.1">
    <property type="nucleotide sequence ID" value="NZ_JABXJJ020000044.1"/>
</dbReference>
<evidence type="ECO:0000256" key="1">
    <source>
        <dbReference type="ARBA" id="ARBA00004191"/>
    </source>
</evidence>
<dbReference type="InterPro" id="IPR005528">
    <property type="entry name" value="ChpA-H"/>
</dbReference>
<keyword evidence="5" id="KW-0130">Cell adhesion</keyword>
<keyword evidence="4 7" id="KW-0732">Signal</keyword>
<feature type="domain" description="Chaplin" evidence="8">
    <location>
        <begin position="54"/>
        <end position="95"/>
    </location>
</feature>
<evidence type="ECO:0000256" key="7">
    <source>
        <dbReference type="SAM" id="SignalP"/>
    </source>
</evidence>
<dbReference type="GO" id="GO:0007155">
    <property type="term" value="P:cell adhesion"/>
    <property type="evidence" value="ECO:0007669"/>
    <property type="project" value="UniProtKB-KW"/>
</dbReference>
<comment type="subcellular location">
    <subcellularLocation>
        <location evidence="1">Secreted</location>
        <location evidence="1">Cell wall</location>
    </subcellularLocation>
</comment>
<evidence type="ECO:0000256" key="4">
    <source>
        <dbReference type="ARBA" id="ARBA00022729"/>
    </source>
</evidence>
<proteinExistence type="predicted"/>
<keyword evidence="6" id="KW-0034">Amyloid</keyword>
<feature type="chain" id="PRO_5041689302" evidence="7">
    <location>
        <begin position="38"/>
        <end position="102"/>
    </location>
</feature>
<evidence type="ECO:0000259" key="8">
    <source>
        <dbReference type="Pfam" id="PF03777"/>
    </source>
</evidence>
<organism evidence="9">
    <name type="scientific">Streptantibioticus silvisoli</name>
    <dbReference type="NCBI Taxonomy" id="2705255"/>
    <lineage>
        <taxon>Bacteria</taxon>
        <taxon>Bacillati</taxon>
        <taxon>Actinomycetota</taxon>
        <taxon>Actinomycetes</taxon>
        <taxon>Kitasatosporales</taxon>
        <taxon>Streptomycetaceae</taxon>
        <taxon>Streptantibioticus</taxon>
    </lineage>
</organism>
<keyword evidence="3" id="KW-0964">Secreted</keyword>
<evidence type="ECO:0000256" key="2">
    <source>
        <dbReference type="ARBA" id="ARBA00022512"/>
    </source>
</evidence>
<accession>A0AA90H398</accession>
<feature type="signal peptide" evidence="7">
    <location>
        <begin position="1"/>
        <end position="37"/>
    </location>
</feature>
<evidence type="ECO:0000256" key="5">
    <source>
        <dbReference type="ARBA" id="ARBA00022889"/>
    </source>
</evidence>
<name>A0AA90H398_9ACTN</name>
<comment type="caution">
    <text evidence="9">The sequence shown here is derived from an EMBL/GenBank/DDBJ whole genome shotgun (WGS) entry which is preliminary data.</text>
</comment>
<dbReference type="EMBL" id="JABXJJ020000044">
    <property type="protein sequence ID" value="MDI5973308.1"/>
    <property type="molecule type" value="Genomic_DNA"/>
</dbReference>
<gene>
    <name evidence="9" type="ORF">POF50_028860</name>
</gene>
<sequence length="102" mass="9459">MGMEMSGRGGAGRAGARAAVFGAVAGMALLPAGAAHASVIGVGNAVFGNSCAGQDSGARAAGSTVAGSGVTGGNQVGLPLDLPRNHCGNSGIVCTAVFGSSV</sequence>
<evidence type="ECO:0000313" key="9">
    <source>
        <dbReference type="EMBL" id="MDI5973308.1"/>
    </source>
</evidence>
<keyword evidence="2" id="KW-0134">Cell wall</keyword>
<dbReference type="AlphaFoldDB" id="A0AA90H398"/>
<protein>
    <submittedName>
        <fullName evidence="9">Chaplin family protein</fullName>
    </submittedName>
</protein>
<evidence type="ECO:0000256" key="3">
    <source>
        <dbReference type="ARBA" id="ARBA00022525"/>
    </source>
</evidence>
<dbReference type="Pfam" id="PF03777">
    <property type="entry name" value="ChpA-C"/>
    <property type="match status" value="1"/>
</dbReference>
<evidence type="ECO:0000256" key="6">
    <source>
        <dbReference type="ARBA" id="ARBA00023087"/>
    </source>
</evidence>
<reference evidence="9" key="1">
    <citation type="submission" date="2023-05" db="EMBL/GenBank/DDBJ databases">
        <title>Streptantibioticus silvisoli sp. nov., acidotolerant actinomycetes 1 from pine litter.</title>
        <authorList>
            <person name="Swiecimska M."/>
            <person name="Golinska P."/>
            <person name="Sangal V."/>
            <person name="Wachnowicz B."/>
            <person name="Goodfellow M."/>
        </authorList>
    </citation>
    <scope>NUCLEOTIDE SEQUENCE</scope>
    <source>
        <strain evidence="9">SL13</strain>
    </source>
</reference>